<dbReference type="Proteomes" id="UP000595278">
    <property type="component" value="Chromosome"/>
</dbReference>
<organism evidence="1 2">
    <name type="scientific">Entomomonas asaccharolytica</name>
    <dbReference type="NCBI Taxonomy" id="2785331"/>
    <lineage>
        <taxon>Bacteria</taxon>
        <taxon>Pseudomonadati</taxon>
        <taxon>Pseudomonadota</taxon>
        <taxon>Gammaproteobacteria</taxon>
        <taxon>Pseudomonadales</taxon>
        <taxon>Pseudomonadaceae</taxon>
        <taxon>Entomomonas</taxon>
    </lineage>
</organism>
<gene>
    <name evidence="1" type="ORF">JHT90_05895</name>
</gene>
<dbReference type="EMBL" id="CP067393">
    <property type="protein sequence ID" value="QQP86769.1"/>
    <property type="molecule type" value="Genomic_DNA"/>
</dbReference>
<keyword evidence="1" id="KW-0456">Lyase</keyword>
<name>A0A974NHW3_9GAMM</name>
<dbReference type="AlphaFoldDB" id="A0A974NHW3"/>
<evidence type="ECO:0000313" key="2">
    <source>
        <dbReference type="Proteomes" id="UP000595278"/>
    </source>
</evidence>
<sequence>MRLWTVHPQYLDTKGLLAAWREGLLAQKVLLGATKGYTNHPQLYRFKNHPEPLQAIGSFLTEIVIEATKRNYSFDKAKILYPQTTLKITETSGQLNYEWQHLLKKLASRSPQLFIEYKEILIPKQHPLFTLVTGDVQPWEIVS</sequence>
<dbReference type="GO" id="GO:0016829">
    <property type="term" value="F:lyase activity"/>
    <property type="evidence" value="ECO:0007669"/>
    <property type="project" value="UniProtKB-KW"/>
</dbReference>
<dbReference type="KEGG" id="eaz:JHT90_05895"/>
<dbReference type="RefSeq" id="WP_201095178.1">
    <property type="nucleotide sequence ID" value="NZ_CP067393.1"/>
</dbReference>
<protein>
    <submittedName>
        <fullName evidence="1">DNA lyase</fullName>
    </submittedName>
</protein>
<evidence type="ECO:0000313" key="1">
    <source>
        <dbReference type="EMBL" id="QQP86769.1"/>
    </source>
</evidence>
<reference evidence="1 2" key="1">
    <citation type="submission" date="2021-01" db="EMBL/GenBank/DDBJ databases">
        <title>Entomomonas sp. F2A isolated from a house cricket (Acheta domesticus).</title>
        <authorList>
            <person name="Spergser J."/>
            <person name="Busse H.-J."/>
        </authorList>
    </citation>
    <scope>NUCLEOTIDE SEQUENCE [LARGE SCALE GENOMIC DNA]</scope>
    <source>
        <strain evidence="1 2">F2A</strain>
    </source>
</reference>
<keyword evidence="2" id="KW-1185">Reference proteome</keyword>
<proteinExistence type="predicted"/>
<dbReference type="InterPro" id="IPR004260">
    <property type="entry name" value="Pyr-dimer_DNA_glycosylase"/>
</dbReference>
<accession>A0A974NHW3</accession>
<dbReference type="Pfam" id="PF03013">
    <property type="entry name" value="Pyr_excise"/>
    <property type="match status" value="1"/>
</dbReference>